<dbReference type="GO" id="GO:0004564">
    <property type="term" value="F:beta-fructofuranosidase activity"/>
    <property type="evidence" value="ECO:0007669"/>
    <property type="project" value="UniProtKB-EC"/>
</dbReference>
<dbReference type="UniPathway" id="UPA00238"/>
<dbReference type="Pfam" id="PF08244">
    <property type="entry name" value="Glyco_hydro_32C"/>
    <property type="match status" value="1"/>
</dbReference>
<comment type="function">
    <text evidence="5">Enables the bacterium to metabolize sucrose as a sole carbon source.</text>
</comment>
<evidence type="ECO:0000256" key="5">
    <source>
        <dbReference type="RuleBase" id="RU365015"/>
    </source>
</evidence>
<keyword evidence="2 4" id="KW-0378">Hydrolase</keyword>
<comment type="similarity">
    <text evidence="1 4">Belongs to the glycosyl hydrolase 32 family.</text>
</comment>
<dbReference type="InterPro" id="IPR013148">
    <property type="entry name" value="Glyco_hydro_32_N"/>
</dbReference>
<comment type="pathway">
    <text evidence="5">Glycan biosynthesis; sucrose metabolism.</text>
</comment>
<comment type="subcellular location">
    <subcellularLocation>
        <location evidence="5">Cytoplasm</location>
    </subcellularLocation>
</comment>
<dbReference type="EC" id="3.2.1.26" evidence="4"/>
<evidence type="ECO:0000313" key="8">
    <source>
        <dbReference type="EMBL" id="SDH62136.1"/>
    </source>
</evidence>
<sequence length="546" mass="61790">MSIQQIFSLCGGVQNIARVLLPDDKLIIEVKHDVEEPNAPEFIKTIEVQGETQLVFRRPADLTFDEALALDQTLAALQKHRAKAYQTPIESEWRPSWHISPPIGLLNDPNGFIYHNGQYHLFYQWYPYGCEHKDKHWVLLTSDDLVNWTWQRVALTPSAWFDSHGVFSGHSVSQGDTLYTFYTGNTRIGPQRDRHTTQCVAIAKGDGELVKQGPIIEGLPPGVTEHIRDPKVFKRGELWWMVLGAQTTELQGRLAVYTSRDLKHWDYQGLFGQELGDFGYMWECPDMFELGGQDFAMFCPQGIEFESPYHTIGHHNGLAKAQFGDEITLELSDFQALDYGFDFYAPQTMQAPDGRRILCAWMGLPDEVDQPSSDEGWAHQLTCFRQLDYRDGVVRQYPIRELESLIETQQSVVLTEALHDVGVQSFDLSLTLEWGQSLNLFEGDGHQLVIKANAETHQLILDRSETLNRAADVIREVDIDTDLIELRILADTSSVEIFINQGQYVMTSRVFTSKQSTCMSVLGGDVNACLKTLKAPKAPFANEATA</sequence>
<dbReference type="SUPFAM" id="SSF49899">
    <property type="entry name" value="Concanavalin A-like lectins/glucanases"/>
    <property type="match status" value="1"/>
</dbReference>
<accession>A0A1G8DWP6</accession>
<comment type="catalytic activity">
    <reaction evidence="4">
        <text>Hydrolysis of terminal non-reducing beta-D-fructofuranoside residues in beta-D-fructofuranosides.</text>
        <dbReference type="EC" id="3.2.1.26"/>
    </reaction>
</comment>
<protein>
    <recommendedName>
        <fullName evidence="4">Sucrose-6-phosphate hydrolase</fullName>
        <ecNumber evidence="4">3.2.1.26</ecNumber>
    </recommendedName>
    <alternativeName>
        <fullName evidence="5">Invertase</fullName>
    </alternativeName>
</protein>
<evidence type="ECO:0000256" key="4">
    <source>
        <dbReference type="RuleBase" id="RU362110"/>
    </source>
</evidence>
<evidence type="ECO:0000259" key="6">
    <source>
        <dbReference type="Pfam" id="PF00251"/>
    </source>
</evidence>
<dbReference type="InterPro" id="IPR006232">
    <property type="entry name" value="Suc6P_hydrolase"/>
</dbReference>
<feature type="domain" description="Glycosyl hydrolase family 32 N-terminal" evidence="6">
    <location>
        <begin position="98"/>
        <end position="398"/>
    </location>
</feature>
<dbReference type="InterPro" id="IPR018053">
    <property type="entry name" value="Glyco_hydro_32_AS"/>
</dbReference>
<dbReference type="InterPro" id="IPR001362">
    <property type="entry name" value="Glyco_hydro_32"/>
</dbReference>
<dbReference type="InterPro" id="IPR013189">
    <property type="entry name" value="Glyco_hydro_32_C"/>
</dbReference>
<dbReference type="RefSeq" id="WP_093276384.1">
    <property type="nucleotide sequence ID" value="NZ_FNDD01000022.1"/>
</dbReference>
<dbReference type="Proteomes" id="UP000198854">
    <property type="component" value="Unassembled WGS sequence"/>
</dbReference>
<proteinExistence type="inferred from homology"/>
<evidence type="ECO:0000313" key="9">
    <source>
        <dbReference type="Proteomes" id="UP000198854"/>
    </source>
</evidence>
<keyword evidence="9" id="KW-1185">Reference proteome</keyword>
<keyword evidence="3 4" id="KW-0326">Glycosidase</keyword>
<dbReference type="GO" id="GO:0005985">
    <property type="term" value="P:sucrose metabolic process"/>
    <property type="evidence" value="ECO:0007669"/>
    <property type="project" value="UniProtKB-UniPathway"/>
</dbReference>
<evidence type="ECO:0000259" key="7">
    <source>
        <dbReference type="Pfam" id="PF08244"/>
    </source>
</evidence>
<dbReference type="InterPro" id="IPR023296">
    <property type="entry name" value="Glyco_hydro_beta-prop_sf"/>
</dbReference>
<dbReference type="PANTHER" id="PTHR43101">
    <property type="entry name" value="BETA-FRUCTOSIDASE"/>
    <property type="match status" value="1"/>
</dbReference>
<dbReference type="Pfam" id="PF00251">
    <property type="entry name" value="Glyco_hydro_32N"/>
    <property type="match status" value="1"/>
</dbReference>
<dbReference type="CDD" id="cd18623">
    <property type="entry name" value="GH32_ScrB-like"/>
    <property type="match status" value="1"/>
</dbReference>
<dbReference type="OrthoDB" id="9801455at2"/>
<dbReference type="NCBIfam" id="TIGR01322">
    <property type="entry name" value="scrB_fam"/>
    <property type="match status" value="1"/>
</dbReference>
<name>A0A1G8DWP6_9VIBR</name>
<dbReference type="PANTHER" id="PTHR43101:SF1">
    <property type="entry name" value="BETA-FRUCTOSIDASE"/>
    <property type="match status" value="1"/>
</dbReference>
<dbReference type="Gene3D" id="2.60.120.560">
    <property type="entry name" value="Exo-inulinase, domain 1"/>
    <property type="match status" value="1"/>
</dbReference>
<feature type="domain" description="Glycosyl hydrolase family 32 C-terminal" evidence="7">
    <location>
        <begin position="421"/>
        <end position="521"/>
    </location>
</feature>
<dbReference type="STRING" id="861298.SAMN04488136_1226"/>
<dbReference type="SUPFAM" id="SSF75005">
    <property type="entry name" value="Arabinanase/levansucrase/invertase"/>
    <property type="match status" value="1"/>
</dbReference>
<evidence type="ECO:0000256" key="1">
    <source>
        <dbReference type="ARBA" id="ARBA00009902"/>
    </source>
</evidence>
<gene>
    <name evidence="8" type="ORF">SAMN04488136_1226</name>
</gene>
<dbReference type="Gene3D" id="2.115.10.20">
    <property type="entry name" value="Glycosyl hydrolase domain, family 43"/>
    <property type="match status" value="1"/>
</dbReference>
<dbReference type="EMBL" id="FNDD01000022">
    <property type="protein sequence ID" value="SDH62136.1"/>
    <property type="molecule type" value="Genomic_DNA"/>
</dbReference>
<organism evidence="8 9">
    <name type="scientific">Vibrio xiamenensis</name>
    <dbReference type="NCBI Taxonomy" id="861298"/>
    <lineage>
        <taxon>Bacteria</taxon>
        <taxon>Pseudomonadati</taxon>
        <taxon>Pseudomonadota</taxon>
        <taxon>Gammaproteobacteria</taxon>
        <taxon>Vibrionales</taxon>
        <taxon>Vibrionaceae</taxon>
        <taxon>Vibrio</taxon>
    </lineage>
</organism>
<dbReference type="SMART" id="SM00640">
    <property type="entry name" value="Glyco_32"/>
    <property type="match status" value="1"/>
</dbReference>
<dbReference type="InterPro" id="IPR013320">
    <property type="entry name" value="ConA-like_dom_sf"/>
</dbReference>
<evidence type="ECO:0000256" key="2">
    <source>
        <dbReference type="ARBA" id="ARBA00022801"/>
    </source>
</evidence>
<keyword evidence="5" id="KW-0963">Cytoplasm</keyword>
<reference evidence="8 9" key="1">
    <citation type="submission" date="2016-10" db="EMBL/GenBank/DDBJ databases">
        <authorList>
            <person name="de Groot N.N."/>
        </authorList>
    </citation>
    <scope>NUCLEOTIDE SEQUENCE [LARGE SCALE GENOMIC DNA]</scope>
    <source>
        <strain evidence="8 9">CGMCC 1.10228</strain>
    </source>
</reference>
<evidence type="ECO:0000256" key="3">
    <source>
        <dbReference type="ARBA" id="ARBA00023295"/>
    </source>
</evidence>
<dbReference type="AlphaFoldDB" id="A0A1G8DWP6"/>
<dbReference type="GO" id="GO:0005737">
    <property type="term" value="C:cytoplasm"/>
    <property type="evidence" value="ECO:0007669"/>
    <property type="project" value="UniProtKB-SubCell"/>
</dbReference>
<dbReference type="PROSITE" id="PS00609">
    <property type="entry name" value="GLYCOSYL_HYDROL_F32"/>
    <property type="match status" value="1"/>
</dbReference>
<dbReference type="InterPro" id="IPR051214">
    <property type="entry name" value="GH32_Enzymes"/>
</dbReference>
<keyword evidence="5" id="KW-0119">Carbohydrate metabolism</keyword>